<feature type="region of interest" description="Disordered" evidence="1">
    <location>
        <begin position="1"/>
        <end position="32"/>
    </location>
</feature>
<accession>A0A8S3CXM1</accession>
<organism evidence="2 3">
    <name type="scientific">Rotaria magnacalcarata</name>
    <dbReference type="NCBI Taxonomy" id="392030"/>
    <lineage>
        <taxon>Eukaryota</taxon>
        <taxon>Metazoa</taxon>
        <taxon>Spiralia</taxon>
        <taxon>Gnathifera</taxon>
        <taxon>Rotifera</taxon>
        <taxon>Eurotatoria</taxon>
        <taxon>Bdelloidea</taxon>
        <taxon>Philodinida</taxon>
        <taxon>Philodinidae</taxon>
        <taxon>Rotaria</taxon>
    </lineage>
</organism>
<evidence type="ECO:0000313" key="2">
    <source>
        <dbReference type="EMBL" id="CAF4961635.1"/>
    </source>
</evidence>
<gene>
    <name evidence="2" type="ORF">GIL414_LOCUS54883</name>
</gene>
<feature type="compositionally biased region" description="Basic and acidic residues" evidence="1">
    <location>
        <begin position="18"/>
        <end position="32"/>
    </location>
</feature>
<sequence>MLKKTGKQELVPIKKKAERRERRHEEKAFVAA</sequence>
<comment type="caution">
    <text evidence="2">The sequence shown here is derived from an EMBL/GenBank/DDBJ whole genome shotgun (WGS) entry which is preliminary data.</text>
</comment>
<feature type="non-terminal residue" evidence="2">
    <location>
        <position position="32"/>
    </location>
</feature>
<name>A0A8S3CXM1_9BILA</name>
<proteinExistence type="predicted"/>
<protein>
    <submittedName>
        <fullName evidence="2">Uncharacterized protein</fullName>
    </submittedName>
</protein>
<reference evidence="2" key="1">
    <citation type="submission" date="2021-02" db="EMBL/GenBank/DDBJ databases">
        <authorList>
            <person name="Nowell W R."/>
        </authorList>
    </citation>
    <scope>NUCLEOTIDE SEQUENCE</scope>
</reference>
<evidence type="ECO:0000256" key="1">
    <source>
        <dbReference type="SAM" id="MobiDB-lite"/>
    </source>
</evidence>
<dbReference type="EMBL" id="CAJOBJ010193538">
    <property type="protein sequence ID" value="CAF4961635.1"/>
    <property type="molecule type" value="Genomic_DNA"/>
</dbReference>
<dbReference type="AlphaFoldDB" id="A0A8S3CXM1"/>
<dbReference type="Proteomes" id="UP000681720">
    <property type="component" value="Unassembled WGS sequence"/>
</dbReference>
<evidence type="ECO:0000313" key="3">
    <source>
        <dbReference type="Proteomes" id="UP000681720"/>
    </source>
</evidence>